<feature type="signal peptide" evidence="2">
    <location>
        <begin position="1"/>
        <end position="19"/>
    </location>
</feature>
<name>A0A8S9ZNG8_9BILA</name>
<gene>
    <name evidence="3" type="ORF">Mgra_00005563</name>
</gene>
<feature type="chain" id="PRO_5035915303" evidence="2">
    <location>
        <begin position="20"/>
        <end position="218"/>
    </location>
</feature>
<dbReference type="EMBL" id="JABEBT010000048">
    <property type="protein sequence ID" value="KAF7634964.1"/>
    <property type="molecule type" value="Genomic_DNA"/>
</dbReference>
<protein>
    <submittedName>
        <fullName evidence="3">Uncharacterized protein</fullName>
    </submittedName>
</protein>
<keyword evidence="4" id="KW-1185">Reference proteome</keyword>
<dbReference type="Proteomes" id="UP000605970">
    <property type="component" value="Unassembled WGS sequence"/>
</dbReference>
<reference evidence="3" key="1">
    <citation type="journal article" date="2020" name="Ecol. Evol.">
        <title>Genome structure and content of the rice root-knot nematode (Meloidogyne graminicola).</title>
        <authorList>
            <person name="Phan N.T."/>
            <person name="Danchin E.G.J."/>
            <person name="Klopp C."/>
            <person name="Perfus-Barbeoch L."/>
            <person name="Kozlowski D.K."/>
            <person name="Koutsovoulos G.D."/>
            <person name="Lopez-Roques C."/>
            <person name="Bouchez O."/>
            <person name="Zahm M."/>
            <person name="Besnard G."/>
            <person name="Bellafiore S."/>
        </authorList>
    </citation>
    <scope>NUCLEOTIDE SEQUENCE</scope>
    <source>
        <strain evidence="3">VN-18</strain>
    </source>
</reference>
<keyword evidence="2" id="KW-0732">Signal</keyword>
<proteinExistence type="predicted"/>
<evidence type="ECO:0000256" key="2">
    <source>
        <dbReference type="SAM" id="SignalP"/>
    </source>
</evidence>
<evidence type="ECO:0000313" key="3">
    <source>
        <dbReference type="EMBL" id="KAF7634964.1"/>
    </source>
</evidence>
<organism evidence="3 4">
    <name type="scientific">Meloidogyne graminicola</name>
    <dbReference type="NCBI Taxonomy" id="189291"/>
    <lineage>
        <taxon>Eukaryota</taxon>
        <taxon>Metazoa</taxon>
        <taxon>Ecdysozoa</taxon>
        <taxon>Nematoda</taxon>
        <taxon>Chromadorea</taxon>
        <taxon>Rhabditida</taxon>
        <taxon>Tylenchina</taxon>
        <taxon>Tylenchomorpha</taxon>
        <taxon>Tylenchoidea</taxon>
        <taxon>Meloidogynidae</taxon>
        <taxon>Meloidogyninae</taxon>
        <taxon>Meloidogyne</taxon>
    </lineage>
</organism>
<evidence type="ECO:0000313" key="4">
    <source>
        <dbReference type="Proteomes" id="UP000605970"/>
    </source>
</evidence>
<feature type="coiled-coil region" evidence="1">
    <location>
        <begin position="116"/>
        <end position="143"/>
    </location>
</feature>
<comment type="caution">
    <text evidence="3">The sequence shown here is derived from an EMBL/GenBank/DDBJ whole genome shotgun (WGS) entry which is preliminary data.</text>
</comment>
<evidence type="ECO:0000256" key="1">
    <source>
        <dbReference type="SAM" id="Coils"/>
    </source>
</evidence>
<dbReference type="AlphaFoldDB" id="A0A8S9ZNG8"/>
<accession>A0A8S9ZNG8</accession>
<keyword evidence="1" id="KW-0175">Coiled coil</keyword>
<sequence length="218" mass="25732">MNILQIFLLFNLLIKLTLCIVSTQQKTFSNIKRITTTITFQKLNKLKINNKNNIPTKIEENKKYFNFLGNNKLNKFNLNNSLPFRQNIIKNELIKRNSFLPFSTQTGMDYSNKKDLIFAENNLETLNKLINELKEEINNYSTSFSLENNLNNNKNINLISERISSSFFDKLPTPKLTEIDRKNISKNLFKTFSNEWNKIEEMLEQENIEGLFLIKEFN</sequence>